<name>A0A699S6D3_TANCI</name>
<feature type="domain" description="Reverse transcriptase Ty1/copia-type" evidence="2">
    <location>
        <begin position="195"/>
        <end position="251"/>
    </location>
</feature>
<gene>
    <name evidence="3" type="ORF">Tci_864827</name>
</gene>
<reference evidence="3" key="1">
    <citation type="journal article" date="2019" name="Sci. Rep.">
        <title>Draft genome of Tanacetum cinerariifolium, the natural source of mosquito coil.</title>
        <authorList>
            <person name="Yamashiro T."/>
            <person name="Shiraishi A."/>
            <person name="Satake H."/>
            <person name="Nakayama K."/>
        </authorList>
    </citation>
    <scope>NUCLEOTIDE SEQUENCE</scope>
</reference>
<accession>A0A699S6D3</accession>
<protein>
    <submittedName>
        <fullName evidence="3">Ribonuclease H-like domain-containing protein</fullName>
    </submittedName>
</protein>
<evidence type="ECO:0000313" key="3">
    <source>
        <dbReference type="EMBL" id="GFC92857.1"/>
    </source>
</evidence>
<proteinExistence type="predicted"/>
<organism evidence="3">
    <name type="scientific">Tanacetum cinerariifolium</name>
    <name type="common">Dalmatian daisy</name>
    <name type="synonym">Chrysanthemum cinerariifolium</name>
    <dbReference type="NCBI Taxonomy" id="118510"/>
    <lineage>
        <taxon>Eukaryota</taxon>
        <taxon>Viridiplantae</taxon>
        <taxon>Streptophyta</taxon>
        <taxon>Embryophyta</taxon>
        <taxon>Tracheophyta</taxon>
        <taxon>Spermatophyta</taxon>
        <taxon>Magnoliopsida</taxon>
        <taxon>eudicotyledons</taxon>
        <taxon>Gunneridae</taxon>
        <taxon>Pentapetalae</taxon>
        <taxon>asterids</taxon>
        <taxon>campanulids</taxon>
        <taxon>Asterales</taxon>
        <taxon>Asteraceae</taxon>
        <taxon>Asteroideae</taxon>
        <taxon>Anthemideae</taxon>
        <taxon>Anthemidinae</taxon>
        <taxon>Tanacetum</taxon>
    </lineage>
</organism>
<evidence type="ECO:0000259" key="2">
    <source>
        <dbReference type="Pfam" id="PF07727"/>
    </source>
</evidence>
<feature type="non-terminal residue" evidence="3">
    <location>
        <position position="251"/>
    </location>
</feature>
<feature type="compositionally biased region" description="Basic and acidic residues" evidence="1">
    <location>
        <begin position="79"/>
        <end position="96"/>
    </location>
</feature>
<dbReference type="InterPro" id="IPR013103">
    <property type="entry name" value="RVT_2"/>
</dbReference>
<comment type="caution">
    <text evidence="3">The sequence shown here is derived from an EMBL/GenBank/DDBJ whole genome shotgun (WGS) entry which is preliminary data.</text>
</comment>
<feature type="non-terminal residue" evidence="3">
    <location>
        <position position="1"/>
    </location>
</feature>
<evidence type="ECO:0000256" key="1">
    <source>
        <dbReference type="SAM" id="MobiDB-lite"/>
    </source>
</evidence>
<dbReference type="AlphaFoldDB" id="A0A699S6D3"/>
<dbReference type="Pfam" id="PF07727">
    <property type="entry name" value="RVT_2"/>
    <property type="match status" value="1"/>
</dbReference>
<sequence>QNILGATSNESQGIATGLIVGSGKTEGFGLASKGYRRNDGKKPFVKEDKSHLTCEECGMTKHTKEQCFRIVGYPDWWTDGHKKGTKNSKSEKEKKGFPTIQPSTSNKENTGKGFGGLAAAENNKKERDFFVTSKRKEKDIRTGRIIGRGTEKHRLYYVDEVTQSGIVMLAHRTTGREAWLWHRRLGHPSASYLHTLFVLPHRKKPVGCRWIFTVKYKPDGAIDGYKARLVAKGYTQTYGIDYPETFSPVAK</sequence>
<feature type="region of interest" description="Disordered" evidence="1">
    <location>
        <begin position="79"/>
        <end position="117"/>
    </location>
</feature>
<dbReference type="EMBL" id="BKCJ011139869">
    <property type="protein sequence ID" value="GFC92857.1"/>
    <property type="molecule type" value="Genomic_DNA"/>
</dbReference>